<keyword evidence="8" id="KW-1185">Reference proteome</keyword>
<dbReference type="Gene3D" id="3.40.109.10">
    <property type="entry name" value="NADH Oxidase"/>
    <property type="match status" value="1"/>
</dbReference>
<dbReference type="PIRSF" id="PIRSF005426">
    <property type="entry name" value="Frp"/>
    <property type="match status" value="1"/>
</dbReference>
<name>A0A2A9CTV6_9ACTN</name>
<dbReference type="PANTHER" id="PTHR43425">
    <property type="entry name" value="OXYGEN-INSENSITIVE NADPH NITROREDUCTASE"/>
    <property type="match status" value="1"/>
</dbReference>
<dbReference type="InterPro" id="IPR029479">
    <property type="entry name" value="Nitroreductase"/>
</dbReference>
<gene>
    <name evidence="7" type="ORF">ATK74_2144</name>
</gene>
<dbReference type="GO" id="GO:0016491">
    <property type="term" value="F:oxidoreductase activity"/>
    <property type="evidence" value="ECO:0007669"/>
    <property type="project" value="UniProtKB-UniRule"/>
</dbReference>
<evidence type="ECO:0000313" key="8">
    <source>
        <dbReference type="Proteomes" id="UP000226079"/>
    </source>
</evidence>
<evidence type="ECO:0000256" key="4">
    <source>
        <dbReference type="ARBA" id="ARBA00023002"/>
    </source>
</evidence>
<dbReference type="InterPro" id="IPR016446">
    <property type="entry name" value="Flavin_OxRdtase_Frp"/>
</dbReference>
<dbReference type="RefSeq" id="WP_098460987.1">
    <property type="nucleotide sequence ID" value="NZ_PDJC01000001.1"/>
</dbReference>
<sequence length="250" mass="27226">MPNQTIRTQLEHRSIRAFRPEPVSEDVISILLDAVDRAATSSFYQQRTVIRVVDPDVRTAVYAASGQPYVGGDRGELFIFVVDLYRNARIRDEAGVDIGVLSSTALFLQGVEDVLIGAQNMVVAAESLGLGTVYLGSIGGDPQSVITALKLPPYTFPLVGLLVGHADQEPTLKPRLPREFSYAVDAYPQVADYHQALAGYDAVVKTYYDLRDASKPVDTFTRQIETKPGGGRAEQAPVRAALTAQKLALY</sequence>
<protein>
    <submittedName>
        <fullName evidence="7">Nitroreductase</fullName>
    </submittedName>
</protein>
<keyword evidence="2 5" id="KW-0285">Flavoprotein</keyword>
<organism evidence="7 8">
    <name type="scientific">Propionicimonas paludicola</name>
    <dbReference type="NCBI Taxonomy" id="185243"/>
    <lineage>
        <taxon>Bacteria</taxon>
        <taxon>Bacillati</taxon>
        <taxon>Actinomycetota</taxon>
        <taxon>Actinomycetes</taxon>
        <taxon>Propionibacteriales</taxon>
        <taxon>Nocardioidaceae</taxon>
        <taxon>Propionicimonas</taxon>
    </lineage>
</organism>
<keyword evidence="3 5" id="KW-0288">FMN</keyword>
<comment type="caution">
    <text evidence="7">The sequence shown here is derived from an EMBL/GenBank/DDBJ whole genome shotgun (WGS) entry which is preliminary data.</text>
</comment>
<dbReference type="PANTHER" id="PTHR43425:SF2">
    <property type="entry name" value="OXYGEN-INSENSITIVE NADPH NITROREDUCTASE"/>
    <property type="match status" value="1"/>
</dbReference>
<proteinExistence type="inferred from homology"/>
<dbReference type="OrthoDB" id="3181400at2"/>
<dbReference type="EMBL" id="PDJC01000001">
    <property type="protein sequence ID" value="PFG17571.1"/>
    <property type="molecule type" value="Genomic_DNA"/>
</dbReference>
<keyword evidence="4 5" id="KW-0560">Oxidoreductase</keyword>
<evidence type="ECO:0000259" key="6">
    <source>
        <dbReference type="Pfam" id="PF00881"/>
    </source>
</evidence>
<dbReference type="SUPFAM" id="SSF55469">
    <property type="entry name" value="FMN-dependent nitroreductase-like"/>
    <property type="match status" value="1"/>
</dbReference>
<evidence type="ECO:0000256" key="1">
    <source>
        <dbReference type="ARBA" id="ARBA00008366"/>
    </source>
</evidence>
<keyword evidence="5" id="KW-0521">NADP</keyword>
<reference evidence="7 8" key="1">
    <citation type="submission" date="2017-10" db="EMBL/GenBank/DDBJ databases">
        <title>Sequencing the genomes of 1000 actinobacteria strains.</title>
        <authorList>
            <person name="Klenk H.-P."/>
        </authorList>
    </citation>
    <scope>NUCLEOTIDE SEQUENCE [LARGE SCALE GENOMIC DNA]</scope>
    <source>
        <strain evidence="7 8">DSM 15597</strain>
    </source>
</reference>
<evidence type="ECO:0000313" key="7">
    <source>
        <dbReference type="EMBL" id="PFG17571.1"/>
    </source>
</evidence>
<evidence type="ECO:0000256" key="5">
    <source>
        <dbReference type="PIRNR" id="PIRNR005426"/>
    </source>
</evidence>
<evidence type="ECO:0000256" key="3">
    <source>
        <dbReference type="ARBA" id="ARBA00022643"/>
    </source>
</evidence>
<dbReference type="Pfam" id="PF00881">
    <property type="entry name" value="Nitroreductase"/>
    <property type="match status" value="1"/>
</dbReference>
<dbReference type="AlphaFoldDB" id="A0A2A9CTV6"/>
<feature type="domain" description="Nitroreductase" evidence="6">
    <location>
        <begin position="11"/>
        <end position="165"/>
    </location>
</feature>
<dbReference type="Proteomes" id="UP000226079">
    <property type="component" value="Unassembled WGS sequence"/>
</dbReference>
<accession>A0A2A9CTV6</accession>
<comment type="similarity">
    <text evidence="1 5">Belongs to the flavin oxidoreductase frp family.</text>
</comment>
<dbReference type="InterPro" id="IPR000415">
    <property type="entry name" value="Nitroreductase-like"/>
</dbReference>
<evidence type="ECO:0000256" key="2">
    <source>
        <dbReference type="ARBA" id="ARBA00022630"/>
    </source>
</evidence>